<evidence type="ECO:0000313" key="4">
    <source>
        <dbReference type="Proteomes" id="UP000005408"/>
    </source>
</evidence>
<dbReference type="Proteomes" id="UP000005408">
    <property type="component" value="Unassembled WGS sequence"/>
</dbReference>
<evidence type="ECO:0000256" key="1">
    <source>
        <dbReference type="SAM" id="MobiDB-lite"/>
    </source>
</evidence>
<keyword evidence="2" id="KW-1133">Transmembrane helix</keyword>
<feature type="compositionally biased region" description="Polar residues" evidence="1">
    <location>
        <begin position="250"/>
        <end position="266"/>
    </location>
</feature>
<proteinExistence type="predicted"/>
<dbReference type="AlphaFoldDB" id="A0A8W8IX46"/>
<accession>A0A8W8IX46</accession>
<feature type="region of interest" description="Disordered" evidence="1">
    <location>
        <begin position="136"/>
        <end position="158"/>
    </location>
</feature>
<feature type="region of interest" description="Disordered" evidence="1">
    <location>
        <begin position="187"/>
        <end position="350"/>
    </location>
</feature>
<keyword evidence="4" id="KW-1185">Reference proteome</keyword>
<evidence type="ECO:0000313" key="3">
    <source>
        <dbReference type="EnsemblMetazoa" id="G15947.7:cds"/>
    </source>
</evidence>
<reference evidence="3" key="1">
    <citation type="submission" date="2022-08" db="UniProtKB">
        <authorList>
            <consortium name="EnsemblMetazoa"/>
        </authorList>
    </citation>
    <scope>IDENTIFICATION</scope>
    <source>
        <strain evidence="3">05x7-T-G4-1.051#20</strain>
    </source>
</reference>
<keyword evidence="2" id="KW-0812">Transmembrane</keyword>
<evidence type="ECO:0000256" key="2">
    <source>
        <dbReference type="SAM" id="Phobius"/>
    </source>
</evidence>
<protein>
    <submittedName>
        <fullName evidence="3">Uncharacterized protein</fullName>
    </submittedName>
</protein>
<name>A0A8W8IX46_MAGGI</name>
<keyword evidence="2" id="KW-0472">Membrane</keyword>
<feature type="compositionally biased region" description="Low complexity" evidence="1">
    <location>
        <begin position="325"/>
        <end position="348"/>
    </location>
</feature>
<organism evidence="3 4">
    <name type="scientific">Magallana gigas</name>
    <name type="common">Pacific oyster</name>
    <name type="synonym">Crassostrea gigas</name>
    <dbReference type="NCBI Taxonomy" id="29159"/>
    <lineage>
        <taxon>Eukaryota</taxon>
        <taxon>Metazoa</taxon>
        <taxon>Spiralia</taxon>
        <taxon>Lophotrochozoa</taxon>
        <taxon>Mollusca</taxon>
        <taxon>Bivalvia</taxon>
        <taxon>Autobranchia</taxon>
        <taxon>Pteriomorphia</taxon>
        <taxon>Ostreida</taxon>
        <taxon>Ostreoidea</taxon>
        <taxon>Ostreidae</taxon>
        <taxon>Magallana</taxon>
    </lineage>
</organism>
<dbReference type="EnsemblMetazoa" id="G15947.7">
    <property type="protein sequence ID" value="G15947.7:cds"/>
    <property type="gene ID" value="G15947"/>
</dbReference>
<feature type="transmembrane region" description="Helical" evidence="2">
    <location>
        <begin position="93"/>
        <end position="114"/>
    </location>
</feature>
<feature type="compositionally biased region" description="Low complexity" evidence="1">
    <location>
        <begin position="271"/>
        <end position="316"/>
    </location>
</feature>
<sequence>MDFYSLDNDWKGKGRKYNNVSDTSLHEFSDLNKRDELKENRESNKECEDVKPEFTECSTKDGPYNVPIKDENYMSSEYSISSKYRKQTKYKKIVLTVLFISCLITLAVAGAVIFGNSTHNRQNLNENFPENETTFGKNLSSMEIPTPTIDPTTKHTTDNIDLTMTSRKSKTSEGISSSMSFLFTTLSKSKPSTSNSPETSLPNFSPSVSTNMNTSTNDLSPSSGPSMTTSQSKSPIQPSLTTRKFESPSKGISTSASSITQTLVTTDESESPSNGISSSVHSTTSTTIHPSVTISQYSHSSERTSTTTSSVPSSITKITYPSMTSSKSKPPSERISSTSSSTSPSITEQQQLSTNIATTIVKQTTAFNDTRFVSTTPSTKAASTIFTTDKQFLTSSRNIIYSTTQLQSTHTRTTSVSKTHPSVLTTIIVPSPDEQKIPELISTKTSSQTTTSVTTFVTP</sequence>
<feature type="compositionally biased region" description="Polar residues" evidence="1">
    <location>
        <begin position="190"/>
        <end position="242"/>
    </location>
</feature>